<sequence length="70" mass="8145">MSPNAQAVTEEIKSARCSMGRSIDQRDEGLRLEVLRQTTRLLDWFNDTDDFIEFMDDTYTWVKTGKLPSD</sequence>
<dbReference type="Proteomes" id="UP000008418">
    <property type="component" value="Segment"/>
</dbReference>
<protein>
    <submittedName>
        <fullName evidence="1">Uncharacterized protein</fullName>
    </submittedName>
</protein>
<organism evidence="1 2">
    <name type="scientific">Mycobacterium phage Rey</name>
    <dbReference type="NCBI Taxonomy" id="1034115"/>
    <lineage>
        <taxon>Viruses</taxon>
        <taxon>Duplodnaviria</taxon>
        <taxon>Heunggongvirae</taxon>
        <taxon>Uroviricota</taxon>
        <taxon>Caudoviricetes</taxon>
        <taxon>Vilmaviridae</taxon>
        <taxon>Mclasvirinae</taxon>
        <taxon>Reyvirus</taxon>
        <taxon>Reyvirus rey</taxon>
    </lineage>
</organism>
<evidence type="ECO:0000313" key="1">
    <source>
        <dbReference type="EMBL" id="AEK09974.1"/>
    </source>
</evidence>
<proteinExistence type="predicted"/>
<gene>
    <name evidence="1" type="primary">62</name>
    <name evidence="1" type="ORF">PBI_REY_62</name>
</gene>
<evidence type="ECO:0000313" key="2">
    <source>
        <dbReference type="Proteomes" id="UP000008418"/>
    </source>
</evidence>
<reference evidence="1 2" key="1">
    <citation type="journal article" date="2011" name="PLoS ONE">
        <title>Cluster K Mycobacteriophages: Insights into the Evolutionary Origins of Mycobacteriophage TM4.</title>
        <authorList>
            <person name="Pope W.H."/>
            <person name="Ferreira C.M."/>
            <person name="Jacobs-Sera D."/>
            <person name="Benjamin R.C."/>
            <person name="Davis A.J."/>
            <person name="Dejong R.J."/>
            <person name="Elgin S.C."/>
            <person name="Guilfoile F.R."/>
            <person name="Forsyth M.H."/>
            <person name="Harris A.D."/>
            <person name="Harvey S.E."/>
            <person name="Hughes L.E."/>
            <person name="Hynes P.M."/>
            <person name="Jackson A.S."/>
            <person name="Jalal M.D."/>
            <person name="Macmurray E.A."/>
            <person name="Manley C.M."/>
            <person name="McDonough M.J."/>
            <person name="Mosier J.L."/>
            <person name="Osterbann L.J."/>
            <person name="Rabinowitz H.S."/>
            <person name="Rhyan C.N."/>
            <person name="Russell D.A."/>
            <person name="Saha M.S."/>
            <person name="Shaffer C.D."/>
            <person name="Simon S.E."/>
            <person name="Sims E.F."/>
            <person name="Tovar I.G."/>
            <person name="Weisser E.G."/>
            <person name="Wertz J.T."/>
            <person name="Weston-Hafer K.A."/>
            <person name="Williamson K.E."/>
            <person name="Zhang B."/>
            <person name="Cresawn S.G."/>
            <person name="Jain P."/>
            <person name="Piuri M."/>
            <person name="Jacobs W.R.Jr."/>
            <person name="Hendrix R.W."/>
            <person name="Hatfull G.F."/>
        </authorList>
    </citation>
    <scope>NUCLEOTIDE SEQUENCE [LARGE SCALE GENOMIC DNA]</scope>
    <source>
        <strain evidence="1">Rey</strain>
    </source>
</reference>
<keyword evidence="2" id="KW-1185">Reference proteome</keyword>
<dbReference type="RefSeq" id="YP_009605052.1">
    <property type="nucleotide sequence ID" value="NC_041971.1"/>
</dbReference>
<name>G1D5C4_9CAUD</name>
<dbReference type="EMBL" id="JF937105">
    <property type="protein sequence ID" value="AEK09974.1"/>
    <property type="molecule type" value="Genomic_DNA"/>
</dbReference>
<accession>G1D5C4</accession>
<dbReference type="KEGG" id="vg:40080974"/>
<dbReference type="GeneID" id="40080974"/>